<sequence length="269" mass="31744">MKEKYYYIGEVSSLLDISTQTLRYYDKIGLCRLAKVNEQNGYRQYTYDQIHYIERIKYLQKLGLPLTEIRIALDGGGTEHLTKLLTQHKEALQRKIEALQDTVDTIDWYVSYYNYLKENAFPDIPFKKTFETRYVLAAPIYPGEPIYGAAGYRLTEAQSKTPFNQLPMLRQNGYILDFHRLLQNEISALYYFMYIKEKPAFSHPYIREIPGGDYFCFRVKLLSETCSNTWFKTYFEGSPSSHLVVADEYEDNFYEIQHCTYEVQVRIAP</sequence>
<evidence type="ECO:0000313" key="6">
    <source>
        <dbReference type="EMBL" id="AXL21725.1"/>
    </source>
</evidence>
<keyword evidence="3 6" id="KW-0238">DNA-binding</keyword>
<dbReference type="GO" id="GO:0003700">
    <property type="term" value="F:DNA-binding transcription factor activity"/>
    <property type="evidence" value="ECO:0007669"/>
    <property type="project" value="InterPro"/>
</dbReference>
<dbReference type="AlphaFoldDB" id="A0A346B0T2"/>
<dbReference type="KEGG" id="meg:DKB62_09200"/>
<name>A0A346B0T2_9FIRM</name>
<gene>
    <name evidence="6" type="ORF">DKB62_09200</name>
</gene>
<dbReference type="InterPro" id="IPR047057">
    <property type="entry name" value="MerR_fam"/>
</dbReference>
<evidence type="ECO:0000313" key="7">
    <source>
        <dbReference type="Proteomes" id="UP000254337"/>
    </source>
</evidence>
<dbReference type="SUPFAM" id="SSF46955">
    <property type="entry name" value="Putative DNA-binding domain"/>
    <property type="match status" value="1"/>
</dbReference>
<keyword evidence="1" id="KW-0678">Repressor</keyword>
<dbReference type="OrthoDB" id="9773308at2"/>
<keyword evidence="4" id="KW-0804">Transcription</keyword>
<dbReference type="PANTHER" id="PTHR30204:SF69">
    <property type="entry name" value="MERR-FAMILY TRANSCRIPTIONAL REGULATOR"/>
    <property type="match status" value="1"/>
</dbReference>
<dbReference type="InterPro" id="IPR009061">
    <property type="entry name" value="DNA-bd_dom_put_sf"/>
</dbReference>
<organism evidence="6 7">
    <name type="scientific">Megasphaera stantonii</name>
    <dbReference type="NCBI Taxonomy" id="2144175"/>
    <lineage>
        <taxon>Bacteria</taxon>
        <taxon>Bacillati</taxon>
        <taxon>Bacillota</taxon>
        <taxon>Negativicutes</taxon>
        <taxon>Veillonellales</taxon>
        <taxon>Veillonellaceae</taxon>
        <taxon>Megasphaera</taxon>
    </lineage>
</organism>
<dbReference type="CDD" id="cd01107">
    <property type="entry name" value="HTH_BmrR"/>
    <property type="match status" value="1"/>
</dbReference>
<proteinExistence type="predicted"/>
<dbReference type="EMBL" id="CP029462">
    <property type="protein sequence ID" value="AXL21725.1"/>
    <property type="molecule type" value="Genomic_DNA"/>
</dbReference>
<feature type="domain" description="HTH merR-type" evidence="5">
    <location>
        <begin position="5"/>
        <end position="75"/>
    </location>
</feature>
<evidence type="ECO:0000259" key="5">
    <source>
        <dbReference type="PROSITE" id="PS50937"/>
    </source>
</evidence>
<dbReference type="PANTHER" id="PTHR30204">
    <property type="entry name" value="REDOX-CYCLING DRUG-SENSING TRANSCRIPTIONAL ACTIVATOR SOXR"/>
    <property type="match status" value="1"/>
</dbReference>
<reference evidence="6 7" key="1">
    <citation type="submission" date="2018-05" db="EMBL/GenBank/DDBJ databases">
        <title>Complete genome sequence of Megasphaera sp. AJH120T, isolated from the ceca of a chicken.</title>
        <authorList>
            <person name="Maki J."/>
            <person name="Looft T."/>
        </authorList>
    </citation>
    <scope>NUCLEOTIDE SEQUENCE [LARGE SCALE GENOMIC DNA]</scope>
    <source>
        <strain evidence="6 7">AJH120</strain>
    </source>
</reference>
<evidence type="ECO:0000256" key="2">
    <source>
        <dbReference type="ARBA" id="ARBA00023015"/>
    </source>
</evidence>
<dbReference type="InterPro" id="IPR000551">
    <property type="entry name" value="MerR-type_HTH_dom"/>
</dbReference>
<evidence type="ECO:0000256" key="1">
    <source>
        <dbReference type="ARBA" id="ARBA00022491"/>
    </source>
</evidence>
<evidence type="ECO:0000256" key="3">
    <source>
        <dbReference type="ARBA" id="ARBA00023125"/>
    </source>
</evidence>
<protein>
    <submittedName>
        <fullName evidence="6">MerR family DNA-binding transcriptional regulator</fullName>
    </submittedName>
</protein>
<dbReference type="PROSITE" id="PS50937">
    <property type="entry name" value="HTH_MERR_2"/>
    <property type="match status" value="1"/>
</dbReference>
<accession>A0A346B0T2</accession>
<dbReference type="Pfam" id="PF13411">
    <property type="entry name" value="MerR_1"/>
    <property type="match status" value="1"/>
</dbReference>
<dbReference type="GO" id="GO:0003677">
    <property type="term" value="F:DNA binding"/>
    <property type="evidence" value="ECO:0007669"/>
    <property type="project" value="UniProtKB-KW"/>
</dbReference>
<dbReference type="Gene3D" id="1.10.1660.10">
    <property type="match status" value="1"/>
</dbReference>
<keyword evidence="2" id="KW-0805">Transcription regulation</keyword>
<dbReference type="SMART" id="SM00422">
    <property type="entry name" value="HTH_MERR"/>
    <property type="match status" value="1"/>
</dbReference>
<dbReference type="RefSeq" id="WP_107195664.1">
    <property type="nucleotide sequence ID" value="NZ_CP029462.1"/>
</dbReference>
<evidence type="ECO:0000256" key="4">
    <source>
        <dbReference type="ARBA" id="ARBA00023163"/>
    </source>
</evidence>
<dbReference type="Proteomes" id="UP000254337">
    <property type="component" value="Chromosome"/>
</dbReference>
<keyword evidence="7" id="KW-1185">Reference proteome</keyword>